<keyword evidence="7 8" id="KW-0333">Golgi apparatus</keyword>
<evidence type="ECO:0000256" key="7">
    <source>
        <dbReference type="ARBA" id="ARBA00023034"/>
    </source>
</evidence>
<dbReference type="GO" id="GO:0005794">
    <property type="term" value="C:Golgi apparatus"/>
    <property type="evidence" value="ECO:0007669"/>
    <property type="project" value="UniProtKB-SubCell"/>
</dbReference>
<dbReference type="InterPro" id="IPR007194">
    <property type="entry name" value="TRAPP_component"/>
</dbReference>
<dbReference type="AlphaFoldDB" id="A0A7M7MGI6"/>
<dbReference type="InterPro" id="IPR024096">
    <property type="entry name" value="NO_sig/Golgi_transp_ligand-bd"/>
</dbReference>
<comment type="similarity">
    <text evidence="3 8">Belongs to the TRAPP small subunits family. BET3 subfamily.</text>
</comment>
<dbReference type="GO" id="GO:0005783">
    <property type="term" value="C:endoplasmic reticulum"/>
    <property type="evidence" value="ECO:0007669"/>
    <property type="project" value="UniProtKB-SubCell"/>
</dbReference>
<name>A0A7M7MGI6_VARDE</name>
<reference evidence="9" key="1">
    <citation type="submission" date="2021-01" db="UniProtKB">
        <authorList>
            <consortium name="EnsemblMetazoa"/>
        </authorList>
    </citation>
    <scope>IDENTIFICATION</scope>
</reference>
<dbReference type="InParanoid" id="A0A7M7MGI6"/>
<evidence type="ECO:0000313" key="9">
    <source>
        <dbReference type="EnsemblMetazoa" id="XP_022660285"/>
    </source>
</evidence>
<dbReference type="FunFam" id="3.30.1380.20:FF:000001">
    <property type="entry name" value="Trafficking protein particle complex subunit BET3"/>
    <property type="match status" value="1"/>
</dbReference>
<evidence type="ECO:0000313" key="10">
    <source>
        <dbReference type="Proteomes" id="UP000594260"/>
    </source>
</evidence>
<comment type="function">
    <text evidence="8">May play a role in vesicular transport from endoplasmic reticulum to Golgi.</text>
</comment>
<dbReference type="GeneID" id="111249999"/>
<dbReference type="Proteomes" id="UP000594260">
    <property type="component" value="Unplaced"/>
</dbReference>
<comment type="subunit">
    <text evidence="8">Homodimer.</text>
</comment>
<dbReference type="RefSeq" id="XP_022660285.1">
    <property type="nucleotide sequence ID" value="XM_022804550.1"/>
</dbReference>
<dbReference type="EnsemblMetazoa" id="XM_022804550">
    <property type="protein sequence ID" value="XP_022660285"/>
    <property type="gene ID" value="LOC111249999"/>
</dbReference>
<dbReference type="CDD" id="cd14942">
    <property type="entry name" value="TRAPPC3_bet3"/>
    <property type="match status" value="1"/>
</dbReference>
<dbReference type="OrthoDB" id="10262857at2759"/>
<evidence type="ECO:0000256" key="5">
    <source>
        <dbReference type="ARBA" id="ARBA00022824"/>
    </source>
</evidence>
<organism evidence="9 10">
    <name type="scientific">Varroa destructor</name>
    <name type="common">Honeybee mite</name>
    <dbReference type="NCBI Taxonomy" id="109461"/>
    <lineage>
        <taxon>Eukaryota</taxon>
        <taxon>Metazoa</taxon>
        <taxon>Ecdysozoa</taxon>
        <taxon>Arthropoda</taxon>
        <taxon>Chelicerata</taxon>
        <taxon>Arachnida</taxon>
        <taxon>Acari</taxon>
        <taxon>Parasitiformes</taxon>
        <taxon>Mesostigmata</taxon>
        <taxon>Gamasina</taxon>
        <taxon>Dermanyssoidea</taxon>
        <taxon>Varroidae</taxon>
        <taxon>Varroa</taxon>
    </lineage>
</organism>
<dbReference type="OMA" id="MVQMQVQ"/>
<keyword evidence="10" id="KW-1185">Reference proteome</keyword>
<dbReference type="Gene3D" id="3.30.1380.20">
    <property type="entry name" value="Trafficking protein particle complex subunit 3"/>
    <property type="match status" value="1"/>
</dbReference>
<comment type="subcellular location">
    <subcellularLocation>
        <location evidence="2">Endoplasmic reticulum</location>
    </subcellularLocation>
    <subcellularLocation>
        <location evidence="1 8">Golgi apparatus</location>
        <location evidence="1 8">cis-Golgi network</location>
    </subcellularLocation>
</comment>
<evidence type="ECO:0000256" key="1">
    <source>
        <dbReference type="ARBA" id="ARBA00004222"/>
    </source>
</evidence>
<dbReference type="SUPFAM" id="SSF111126">
    <property type="entry name" value="Ligand-binding domain in the NO signalling and Golgi transport"/>
    <property type="match status" value="1"/>
</dbReference>
<dbReference type="KEGG" id="vde:111249999"/>
<dbReference type="GO" id="GO:0048193">
    <property type="term" value="P:Golgi vesicle transport"/>
    <property type="evidence" value="ECO:0007669"/>
    <property type="project" value="InterPro"/>
</dbReference>
<dbReference type="Pfam" id="PF04051">
    <property type="entry name" value="TRAPP"/>
    <property type="match status" value="1"/>
</dbReference>
<dbReference type="FunCoup" id="A0A7M7MGI6">
    <property type="interactions" value="2155"/>
</dbReference>
<dbReference type="PIRSF" id="PIRSF018293">
    <property type="entry name" value="TRAPP_I_complex_Bet3"/>
    <property type="match status" value="1"/>
</dbReference>
<dbReference type="PANTHER" id="PTHR13048">
    <property type="entry name" value="TRAFFICKING PROTEIN PARTICLE COMPLEX SUBUNIT 3"/>
    <property type="match status" value="1"/>
</dbReference>
<evidence type="ECO:0000256" key="3">
    <source>
        <dbReference type="ARBA" id="ARBA00006218"/>
    </source>
</evidence>
<evidence type="ECO:0000256" key="8">
    <source>
        <dbReference type="PIRNR" id="PIRNR018293"/>
    </source>
</evidence>
<dbReference type="CTD" id="39090"/>
<keyword evidence="4 8" id="KW-0813">Transport</keyword>
<proteinExistence type="inferred from homology"/>
<keyword evidence="5" id="KW-0256">Endoplasmic reticulum</keyword>
<dbReference type="GO" id="GO:0016236">
    <property type="term" value="P:macroautophagy"/>
    <property type="evidence" value="ECO:0007669"/>
    <property type="project" value="UniProtKB-ARBA"/>
</dbReference>
<dbReference type="InterPro" id="IPR016721">
    <property type="entry name" value="Bet3"/>
</dbReference>
<evidence type="ECO:0000256" key="2">
    <source>
        <dbReference type="ARBA" id="ARBA00004240"/>
    </source>
</evidence>
<dbReference type="GO" id="GO:0030008">
    <property type="term" value="C:TRAPP complex"/>
    <property type="evidence" value="ECO:0007669"/>
    <property type="project" value="InterPro"/>
</dbReference>
<accession>A0A7M7MGI6</accession>
<protein>
    <recommendedName>
        <fullName evidence="8">Trafficking protein particle complex subunit</fullName>
    </recommendedName>
</protein>
<evidence type="ECO:0000256" key="4">
    <source>
        <dbReference type="ARBA" id="ARBA00022448"/>
    </source>
</evidence>
<sequence>MSRQTNKSADSKKVNNELFTLTYGALVAQMLKDHENCEEVNKQLERMGYSIGQRLIEDFLARTNCTRCVDLRDTAEKIQLAFKMYLTMSPSVTNWSTSGDEFSLVFDSNPLTEFVELPDSYSTMLKYCSIIPGIIRGALEMVQMEVMCWFVQDTLRGDPSTELRIRMVKKMEDAIPVGEN</sequence>
<keyword evidence="6 8" id="KW-0931">ER-Golgi transport</keyword>
<evidence type="ECO:0000256" key="6">
    <source>
        <dbReference type="ARBA" id="ARBA00022892"/>
    </source>
</evidence>